<comment type="function">
    <text evidence="5">Key component of the ribosome quality control system (RQC), a ribosome-associated complex that mediates the extraction of incompletely synthesized nascent chains from stalled ribosomes and their subsequent degradation. RqcH recruits Ala-charged tRNA, and with RqcP directs the elongation of stalled nascent chains on 50S ribosomal subunits, leading to non-templated C-terminal alanine extensions (Ala tail). The Ala tail promotes nascent chain degradation. RqcP is associated with the translocation-like movement of the peptidyl-tRNA from the A-site into the P-site.</text>
</comment>
<dbReference type="GO" id="GO:0019843">
    <property type="term" value="F:rRNA binding"/>
    <property type="evidence" value="ECO:0007669"/>
    <property type="project" value="UniProtKB-UniRule"/>
</dbReference>
<dbReference type="InterPro" id="IPR036986">
    <property type="entry name" value="S4_RNA-bd_sf"/>
</dbReference>
<name>A0A1I7KQN0_9BACL</name>
<evidence type="ECO:0000256" key="3">
    <source>
        <dbReference type="ARBA" id="ARBA00022884"/>
    </source>
</evidence>
<evidence type="ECO:0000313" key="9">
    <source>
        <dbReference type="Proteomes" id="UP000183508"/>
    </source>
</evidence>
<dbReference type="GO" id="GO:0043023">
    <property type="term" value="F:ribosomal large subunit binding"/>
    <property type="evidence" value="ECO:0007669"/>
    <property type="project" value="UniProtKB-UniRule"/>
</dbReference>
<gene>
    <name evidence="5" type="primary">rqcP</name>
    <name evidence="8" type="ORF">SAMN05421543_11823</name>
</gene>
<dbReference type="HAMAP" id="MF_00871">
    <property type="entry name" value="RqcP"/>
    <property type="match status" value="1"/>
</dbReference>
<dbReference type="EMBL" id="FPBV01000018">
    <property type="protein sequence ID" value="SFU99752.1"/>
    <property type="molecule type" value="Genomic_DNA"/>
</dbReference>
<dbReference type="Proteomes" id="UP000183508">
    <property type="component" value="Unassembled WGS sequence"/>
</dbReference>
<evidence type="ECO:0000256" key="1">
    <source>
        <dbReference type="ARBA" id="ARBA00022555"/>
    </source>
</evidence>
<evidence type="ECO:0000256" key="4">
    <source>
        <dbReference type="ARBA" id="ARBA00022917"/>
    </source>
</evidence>
<dbReference type="OrthoDB" id="9805210at2"/>
<comment type="similarity">
    <text evidence="5">Belongs to the RqcP family.</text>
</comment>
<keyword evidence="4 5" id="KW-0648">Protein biosynthesis</keyword>
<protein>
    <recommendedName>
        <fullName evidence="5">RQC P-site tRNA stabilizing factor</fullName>
        <shortName evidence="5">RqcP</shortName>
    </recommendedName>
    <alternativeName>
        <fullName evidence="5">Ribosome-associated protein quality control protein P</fullName>
    </alternativeName>
</protein>
<dbReference type="SMART" id="SM00363">
    <property type="entry name" value="S4"/>
    <property type="match status" value="1"/>
</dbReference>
<dbReference type="SUPFAM" id="SSF55174">
    <property type="entry name" value="Alpha-L RNA-binding motif"/>
    <property type="match status" value="1"/>
</dbReference>
<keyword evidence="9" id="KW-1185">Reference proteome</keyword>
<dbReference type="STRING" id="392015.SAMN05421543_11823"/>
<feature type="domain" description="RNA-binding S4" evidence="7">
    <location>
        <begin position="1"/>
        <end position="68"/>
    </location>
</feature>
<organism evidence="8 9">
    <name type="scientific">Alicyclobacillus macrosporangiidus</name>
    <dbReference type="NCBI Taxonomy" id="392015"/>
    <lineage>
        <taxon>Bacteria</taxon>
        <taxon>Bacillati</taxon>
        <taxon>Bacillota</taxon>
        <taxon>Bacilli</taxon>
        <taxon>Bacillales</taxon>
        <taxon>Alicyclobacillaceae</taxon>
        <taxon>Alicyclobacillus</taxon>
    </lineage>
</organism>
<evidence type="ECO:0000256" key="6">
    <source>
        <dbReference type="SAM" id="MobiDB-lite"/>
    </source>
</evidence>
<keyword evidence="1 5" id="KW-0820">tRNA-binding</keyword>
<dbReference type="GO" id="GO:0072344">
    <property type="term" value="P:rescue of stalled ribosome"/>
    <property type="evidence" value="ECO:0007669"/>
    <property type="project" value="UniProtKB-UniRule"/>
</dbReference>
<evidence type="ECO:0000256" key="5">
    <source>
        <dbReference type="HAMAP-Rule" id="MF_00871"/>
    </source>
</evidence>
<dbReference type="CDD" id="cd00165">
    <property type="entry name" value="S4"/>
    <property type="match status" value="1"/>
</dbReference>
<feature type="compositionally biased region" description="Acidic residues" evidence="6">
    <location>
        <begin position="88"/>
        <end position="97"/>
    </location>
</feature>
<keyword evidence="8" id="KW-0346">Stress response</keyword>
<dbReference type="GO" id="GO:0000049">
    <property type="term" value="F:tRNA binding"/>
    <property type="evidence" value="ECO:0007669"/>
    <property type="project" value="UniProtKB-UniRule"/>
</dbReference>
<comment type="subunit">
    <text evidence="5">Associates with stalled 50S ribosomal subunits. Binds to RqcH, 23S rRNA and the P-site tRNA. Does not require RqcH for association with 50S subunits.</text>
</comment>
<reference evidence="9" key="1">
    <citation type="submission" date="2016-10" db="EMBL/GenBank/DDBJ databases">
        <authorList>
            <person name="Varghese N."/>
        </authorList>
    </citation>
    <scope>NUCLEOTIDE SEQUENCE [LARGE SCALE GENOMIC DNA]</scope>
    <source>
        <strain evidence="9">DSM 17980</strain>
    </source>
</reference>
<dbReference type="InterPro" id="IPR002942">
    <property type="entry name" value="S4_RNA-bd"/>
</dbReference>
<dbReference type="Pfam" id="PF01479">
    <property type="entry name" value="S4"/>
    <property type="match status" value="1"/>
</dbReference>
<dbReference type="AlphaFoldDB" id="A0A1I7KQN0"/>
<evidence type="ECO:0000256" key="2">
    <source>
        <dbReference type="ARBA" id="ARBA00022730"/>
    </source>
</evidence>
<evidence type="ECO:0000313" key="8">
    <source>
        <dbReference type="EMBL" id="SFU99752.1"/>
    </source>
</evidence>
<accession>A0A1I7KQN0</accession>
<dbReference type="eggNOG" id="COG1188">
    <property type="taxonomic scope" value="Bacteria"/>
</dbReference>
<keyword evidence="2 5" id="KW-0699">rRNA-binding</keyword>
<feature type="region of interest" description="Disordered" evidence="6">
    <location>
        <begin position="78"/>
        <end position="97"/>
    </location>
</feature>
<dbReference type="RefSeq" id="WP_074954720.1">
    <property type="nucleotide sequence ID" value="NZ_FPBV01000018.1"/>
</dbReference>
<evidence type="ECO:0000259" key="7">
    <source>
        <dbReference type="SMART" id="SM00363"/>
    </source>
</evidence>
<dbReference type="Gene3D" id="3.10.290.10">
    <property type="entry name" value="RNA-binding S4 domain"/>
    <property type="match status" value="1"/>
</dbReference>
<keyword evidence="3 5" id="KW-0694">RNA-binding</keyword>
<dbReference type="PIRSF" id="PIRSF038881">
    <property type="entry name" value="RNAbp_HP1423"/>
    <property type="match status" value="1"/>
</dbReference>
<dbReference type="PROSITE" id="PS50889">
    <property type="entry name" value="S4"/>
    <property type="match status" value="1"/>
</dbReference>
<proteinExistence type="inferred from homology"/>
<dbReference type="InterPro" id="IPR025490">
    <property type="entry name" value="RqcP"/>
</dbReference>
<sequence>MRIDKFLKSSRLVKRRTVAKELADAGRVSVNGRVAKAGTEVAPGDIVTLRYGNRTVEVKVLRLLDNPRKESAGEMYELLSSTGPGVAEDADAEDEEE</sequence>